<dbReference type="InterPro" id="IPR029058">
    <property type="entry name" value="AB_hydrolase_fold"/>
</dbReference>
<dbReference type="PROSITE" id="PS01174">
    <property type="entry name" value="LIPASE_GDXG_SER"/>
    <property type="match status" value="1"/>
</dbReference>
<dbReference type="AlphaFoldDB" id="A0AAW1M7F6"/>
<feature type="domain" description="Alpha/beta hydrolase fold-3" evidence="3">
    <location>
        <begin position="82"/>
        <end position="306"/>
    </location>
</feature>
<dbReference type="InterPro" id="IPR013094">
    <property type="entry name" value="AB_hydrolase_3"/>
</dbReference>
<proteinExistence type="inferred from homology"/>
<evidence type="ECO:0000256" key="2">
    <source>
        <dbReference type="PROSITE-ProRule" id="PRU10038"/>
    </source>
</evidence>
<comment type="similarity">
    <text evidence="1">Belongs to the 'GDXG' lipolytic enzyme family.</text>
</comment>
<organism evidence="4 5">
    <name type="scientific">Saponaria officinalis</name>
    <name type="common">Common soapwort</name>
    <name type="synonym">Lychnis saponaria</name>
    <dbReference type="NCBI Taxonomy" id="3572"/>
    <lineage>
        <taxon>Eukaryota</taxon>
        <taxon>Viridiplantae</taxon>
        <taxon>Streptophyta</taxon>
        <taxon>Embryophyta</taxon>
        <taxon>Tracheophyta</taxon>
        <taxon>Spermatophyta</taxon>
        <taxon>Magnoliopsida</taxon>
        <taxon>eudicotyledons</taxon>
        <taxon>Gunneridae</taxon>
        <taxon>Pentapetalae</taxon>
        <taxon>Caryophyllales</taxon>
        <taxon>Caryophyllaceae</taxon>
        <taxon>Caryophylleae</taxon>
        <taxon>Saponaria</taxon>
    </lineage>
</organism>
<dbReference type="GO" id="GO:0016787">
    <property type="term" value="F:hydrolase activity"/>
    <property type="evidence" value="ECO:0007669"/>
    <property type="project" value="InterPro"/>
</dbReference>
<dbReference type="InterPro" id="IPR033140">
    <property type="entry name" value="Lipase_GDXG_put_SER_AS"/>
</dbReference>
<protein>
    <recommendedName>
        <fullName evidence="3">Alpha/beta hydrolase fold-3 domain-containing protein</fullName>
    </recommendedName>
</protein>
<keyword evidence="5" id="KW-1185">Reference proteome</keyword>
<dbReference type="Gene3D" id="3.40.50.1820">
    <property type="entry name" value="alpha/beta hydrolase"/>
    <property type="match status" value="1"/>
</dbReference>
<dbReference type="Pfam" id="PF07859">
    <property type="entry name" value="Abhydrolase_3"/>
    <property type="match status" value="1"/>
</dbReference>
<reference evidence="4" key="1">
    <citation type="submission" date="2024-03" db="EMBL/GenBank/DDBJ databases">
        <title>WGS assembly of Saponaria officinalis var. Norfolk2.</title>
        <authorList>
            <person name="Jenkins J."/>
            <person name="Shu S."/>
            <person name="Grimwood J."/>
            <person name="Barry K."/>
            <person name="Goodstein D."/>
            <person name="Schmutz J."/>
            <person name="Leebens-Mack J."/>
            <person name="Osbourn A."/>
        </authorList>
    </citation>
    <scope>NUCLEOTIDE SEQUENCE [LARGE SCALE GENOMIC DNA]</scope>
    <source>
        <strain evidence="4">JIC</strain>
    </source>
</reference>
<dbReference type="SUPFAM" id="SSF53474">
    <property type="entry name" value="alpha/beta-Hydrolases"/>
    <property type="match status" value="1"/>
</dbReference>
<evidence type="ECO:0000259" key="3">
    <source>
        <dbReference type="Pfam" id="PF07859"/>
    </source>
</evidence>
<evidence type="ECO:0000313" key="4">
    <source>
        <dbReference type="EMBL" id="KAK9741838.1"/>
    </source>
</evidence>
<evidence type="ECO:0000256" key="1">
    <source>
        <dbReference type="ARBA" id="ARBA00010515"/>
    </source>
</evidence>
<dbReference type="InterPro" id="IPR050466">
    <property type="entry name" value="Carboxylest/Gibb_receptor"/>
</dbReference>
<sequence>MKSEAMINPTGNLNLEDLLHDCRPLFMVHKNGRVHRFVGTDEVPPSVDSVTGVESKDVVIDSETGVYVRLYKPQNVDKVGVLVYIHGGGFCVQSASSLGYHNYLNNLSFKANMIVVSINYRNAPEYPLPIGYEDSWAAFKWVFVINHVESWLRDHADLSRVYMAGDSSGANIVHNFAKRVKKQGDETPESRVTYPLKGIVLINPYFWGTDRIGSEEKRIEPTGFNSLMDKVWMVACPESSGLDDPRINPEMDHELGDLGVDKILVTVAEFDILRDRGFYYKDLLLKSRWNGDIKVIETFGENHVFHLKKPDSSKAIELMNKIVEFLHS</sequence>
<dbReference type="PANTHER" id="PTHR23024:SF467">
    <property type="entry name" value="CARBOXYLESTERASE 12-RELATED"/>
    <property type="match status" value="1"/>
</dbReference>
<dbReference type="EMBL" id="JBDFQZ010000003">
    <property type="protein sequence ID" value="KAK9741838.1"/>
    <property type="molecule type" value="Genomic_DNA"/>
</dbReference>
<dbReference type="Proteomes" id="UP001443914">
    <property type="component" value="Unassembled WGS sequence"/>
</dbReference>
<accession>A0AAW1M7F6</accession>
<name>A0AAW1M7F6_SAPOF</name>
<gene>
    <name evidence="4" type="ORF">RND81_03G132400</name>
</gene>
<evidence type="ECO:0000313" key="5">
    <source>
        <dbReference type="Proteomes" id="UP001443914"/>
    </source>
</evidence>
<dbReference type="PANTHER" id="PTHR23024">
    <property type="entry name" value="ARYLACETAMIDE DEACETYLASE"/>
    <property type="match status" value="1"/>
</dbReference>
<feature type="active site" evidence="2">
    <location>
        <position position="167"/>
    </location>
</feature>
<comment type="caution">
    <text evidence="4">The sequence shown here is derived from an EMBL/GenBank/DDBJ whole genome shotgun (WGS) entry which is preliminary data.</text>
</comment>